<keyword evidence="5" id="KW-1185">Reference proteome</keyword>
<evidence type="ECO:0000256" key="1">
    <source>
        <dbReference type="SAM" id="Phobius"/>
    </source>
</evidence>
<feature type="domain" description="Acyltransferase 3" evidence="2">
    <location>
        <begin position="11"/>
        <end position="323"/>
    </location>
</feature>
<evidence type="ECO:0000313" key="4">
    <source>
        <dbReference type="EMBL" id="RKP49298.1"/>
    </source>
</evidence>
<dbReference type="Pfam" id="PF19040">
    <property type="entry name" value="SGNH"/>
    <property type="match status" value="1"/>
</dbReference>
<gene>
    <name evidence="4" type="ORF">D7S89_11040</name>
</gene>
<reference evidence="4 5" key="1">
    <citation type="submission" date="2018-10" db="EMBL/GenBank/DDBJ databases">
        <title>Paraburkholderia sp. 7MK8-2, isolated from soil.</title>
        <authorList>
            <person name="Gao Z.-H."/>
            <person name="Qiu L.-H."/>
        </authorList>
    </citation>
    <scope>NUCLEOTIDE SEQUENCE [LARGE SCALE GENOMIC DNA]</scope>
    <source>
        <strain evidence="4 5">7MK8-2</strain>
    </source>
</reference>
<name>A0A494XFK5_9BURK</name>
<keyword evidence="1" id="KW-1133">Transmembrane helix</keyword>
<feature type="transmembrane region" description="Helical" evidence="1">
    <location>
        <begin position="219"/>
        <end position="236"/>
    </location>
</feature>
<comment type="caution">
    <text evidence="4">The sequence shown here is derived from an EMBL/GenBank/DDBJ whole genome shotgun (WGS) entry which is preliminary data.</text>
</comment>
<dbReference type="Proteomes" id="UP000280434">
    <property type="component" value="Unassembled WGS sequence"/>
</dbReference>
<feature type="transmembrane region" description="Helical" evidence="1">
    <location>
        <begin position="36"/>
        <end position="55"/>
    </location>
</feature>
<feature type="domain" description="SGNH" evidence="3">
    <location>
        <begin position="390"/>
        <end position="630"/>
    </location>
</feature>
<dbReference type="GO" id="GO:0009103">
    <property type="term" value="P:lipopolysaccharide biosynthetic process"/>
    <property type="evidence" value="ECO:0007669"/>
    <property type="project" value="TreeGrafter"/>
</dbReference>
<feature type="transmembrane region" description="Helical" evidence="1">
    <location>
        <begin position="76"/>
        <end position="95"/>
    </location>
</feature>
<keyword evidence="4" id="KW-0808">Transferase</keyword>
<protein>
    <submittedName>
        <fullName evidence="4">Acyltransferase</fullName>
    </submittedName>
</protein>
<sequence length="653" mass="71539">MSMSSNPLRFDIQLLRGLAILLVVAYHTGIGVGAGYLGVDIFFVVSGYLITRMVSRELDAGTFRFRDFYTRRAKRLLPAAYVTLALTTLAAIWLLTSREFIDFGKTLEGAVTFTGNIALLGQTGYFDGSPETKPLLHTWSLAIEEQYYLALPLLLWLLPKRARVPGMGVLMIASIGLCFLLRGSQPNDVFYRVEFRAWELGIGSLAAFAPEGGRAVRRLFWPALAVVIVLPCLPMFRPHPGAHALVLDLATAVVLVRNHSCFATRSSQRWLRPLAWLGDVSYSWYLLHWPPIAFLHAVYLGNPPGLVKVVSALGTLLAAALMYRFVEQPARHHPFRFTLPRFAAAFAVSGLLFAAPYAWSTSAHLEQRALARADNVGFDERCDFDGIYSSLPECENAKNPKVLVWGDSLGMHLVSALAKVSPDGIRQATKTSCGPLLGRAPVNDKRLTQAWATDCLRFNQDVLTQLEQSPSIGTVVLASSFQRYANPSFGEVLMTTDHGDVVTKPSVELAEDGLRKTVTAITRLGKRVVIVAPPPSATFDVGACLERRFYGKPTLGPHASCQIADLERLDDQRNVLALMAEVARWPGVKLVDLAGPLCEAGVCRTVQGGVPLYIDEQHLTVEGSTLLANAHDWGGWTRRDASPSGTSQQEAGR</sequence>
<dbReference type="EMBL" id="RBZV01000003">
    <property type="protein sequence ID" value="RKP49298.1"/>
    <property type="molecule type" value="Genomic_DNA"/>
</dbReference>
<keyword evidence="4" id="KW-0012">Acyltransferase</keyword>
<dbReference type="OrthoDB" id="9814807at2"/>
<dbReference type="AlphaFoldDB" id="A0A494XFK5"/>
<evidence type="ECO:0000259" key="3">
    <source>
        <dbReference type="Pfam" id="PF19040"/>
    </source>
</evidence>
<dbReference type="PANTHER" id="PTHR23028:SF53">
    <property type="entry name" value="ACYL_TRANSF_3 DOMAIN-CONTAINING PROTEIN"/>
    <property type="match status" value="1"/>
</dbReference>
<keyword evidence="1" id="KW-0472">Membrane</keyword>
<dbReference type="InterPro" id="IPR002656">
    <property type="entry name" value="Acyl_transf_3_dom"/>
</dbReference>
<proteinExistence type="predicted"/>
<dbReference type="InterPro" id="IPR050879">
    <property type="entry name" value="Acyltransferase_3"/>
</dbReference>
<organism evidence="4 5">
    <name type="scientific">Trinickia fusca</name>
    <dbReference type="NCBI Taxonomy" id="2419777"/>
    <lineage>
        <taxon>Bacteria</taxon>
        <taxon>Pseudomonadati</taxon>
        <taxon>Pseudomonadota</taxon>
        <taxon>Betaproteobacteria</taxon>
        <taxon>Burkholderiales</taxon>
        <taxon>Burkholderiaceae</taxon>
        <taxon>Trinickia</taxon>
    </lineage>
</organism>
<accession>A0A494XFK5</accession>
<feature type="transmembrane region" description="Helical" evidence="1">
    <location>
        <begin position="338"/>
        <end position="359"/>
    </location>
</feature>
<dbReference type="GO" id="GO:0016747">
    <property type="term" value="F:acyltransferase activity, transferring groups other than amino-acyl groups"/>
    <property type="evidence" value="ECO:0007669"/>
    <property type="project" value="InterPro"/>
</dbReference>
<dbReference type="InterPro" id="IPR043968">
    <property type="entry name" value="SGNH"/>
</dbReference>
<keyword evidence="1" id="KW-0812">Transmembrane</keyword>
<dbReference type="SUPFAM" id="SSF52266">
    <property type="entry name" value="SGNH hydrolase"/>
    <property type="match status" value="1"/>
</dbReference>
<dbReference type="PANTHER" id="PTHR23028">
    <property type="entry name" value="ACETYLTRANSFERASE"/>
    <property type="match status" value="1"/>
</dbReference>
<feature type="transmembrane region" description="Helical" evidence="1">
    <location>
        <begin position="162"/>
        <end position="181"/>
    </location>
</feature>
<feature type="transmembrane region" description="Helical" evidence="1">
    <location>
        <begin position="12"/>
        <end position="30"/>
    </location>
</feature>
<evidence type="ECO:0000259" key="2">
    <source>
        <dbReference type="Pfam" id="PF01757"/>
    </source>
</evidence>
<feature type="transmembrane region" description="Helical" evidence="1">
    <location>
        <begin position="307"/>
        <end position="326"/>
    </location>
</feature>
<dbReference type="GO" id="GO:0016020">
    <property type="term" value="C:membrane"/>
    <property type="evidence" value="ECO:0007669"/>
    <property type="project" value="TreeGrafter"/>
</dbReference>
<dbReference type="Pfam" id="PF01757">
    <property type="entry name" value="Acyl_transf_3"/>
    <property type="match status" value="1"/>
</dbReference>
<evidence type="ECO:0000313" key="5">
    <source>
        <dbReference type="Proteomes" id="UP000280434"/>
    </source>
</evidence>